<dbReference type="Gene3D" id="1.10.10.2910">
    <property type="match status" value="1"/>
</dbReference>
<evidence type="ECO:0000313" key="3">
    <source>
        <dbReference type="EMBL" id="OWL95124.1"/>
    </source>
</evidence>
<dbReference type="InterPro" id="IPR052345">
    <property type="entry name" value="Rad_response_metalloprotease"/>
</dbReference>
<sequence>MTRNYAAYSTCQSPAGTAGGGRVAREAVQRPARPHLAELPRRVPLARRRTRRTRSVARPVPRPHPRRRGPREQLTLRDATHAAIQYALNEHERADWTTQPDRLCWALGIRIIAGKRSSAHAGPPAIITLAREHYAPRQRFTMHHEIAHVLIQRAGLEDAILAEVDDEDAHRHLEAVTNYIASLLVMPDVMINHALDTYGQHPETILTIQQIARVSLGAALRRFTYAQRGGVTTLLTSGAYISDLASTDPYNRLHRHQRLPDIAAALPGAQLLSLPSTRRRTLAVLAM</sequence>
<proteinExistence type="predicted"/>
<feature type="compositionally biased region" description="Basic residues" evidence="1">
    <location>
        <begin position="44"/>
        <end position="69"/>
    </location>
</feature>
<name>A0A246BIP2_9DEIO</name>
<gene>
    <name evidence="3" type="ORF">CBQ26_13820</name>
</gene>
<dbReference type="InterPro" id="IPR010359">
    <property type="entry name" value="IrrE_HExxH"/>
</dbReference>
<feature type="compositionally biased region" description="Polar residues" evidence="1">
    <location>
        <begin position="1"/>
        <end position="15"/>
    </location>
</feature>
<feature type="region of interest" description="Disordered" evidence="1">
    <location>
        <begin position="40"/>
        <end position="72"/>
    </location>
</feature>
<keyword evidence="4" id="KW-1185">Reference proteome</keyword>
<feature type="region of interest" description="Disordered" evidence="1">
    <location>
        <begin position="1"/>
        <end position="22"/>
    </location>
</feature>
<dbReference type="OrthoDB" id="62181at2"/>
<dbReference type="PANTHER" id="PTHR43236:SF2">
    <property type="entry name" value="BLL0069 PROTEIN"/>
    <property type="match status" value="1"/>
</dbReference>
<comment type="caution">
    <text evidence="3">The sequence shown here is derived from an EMBL/GenBank/DDBJ whole genome shotgun (WGS) entry which is preliminary data.</text>
</comment>
<feature type="domain" description="IrrE N-terminal-like" evidence="2">
    <location>
        <begin position="118"/>
        <end position="223"/>
    </location>
</feature>
<organism evidence="3 4">
    <name type="scientific">Deinococcus indicus</name>
    <dbReference type="NCBI Taxonomy" id="223556"/>
    <lineage>
        <taxon>Bacteria</taxon>
        <taxon>Thermotogati</taxon>
        <taxon>Deinococcota</taxon>
        <taxon>Deinococci</taxon>
        <taxon>Deinococcales</taxon>
        <taxon>Deinococcaceae</taxon>
        <taxon>Deinococcus</taxon>
    </lineage>
</organism>
<evidence type="ECO:0000313" key="4">
    <source>
        <dbReference type="Proteomes" id="UP000197208"/>
    </source>
</evidence>
<reference evidence="3 4" key="1">
    <citation type="submission" date="2017-05" db="EMBL/GenBank/DDBJ databases">
        <title>De novo genome assembly of Deniococcus indicus strain DR1.</title>
        <authorList>
            <person name="Chauhan D."/>
            <person name="Yennamalli R.M."/>
            <person name="Priyadarshini R."/>
        </authorList>
    </citation>
    <scope>NUCLEOTIDE SEQUENCE [LARGE SCALE GENOMIC DNA]</scope>
    <source>
        <strain evidence="3 4">DR1</strain>
    </source>
</reference>
<dbReference type="EMBL" id="NHMK01000020">
    <property type="protein sequence ID" value="OWL95124.1"/>
    <property type="molecule type" value="Genomic_DNA"/>
</dbReference>
<evidence type="ECO:0000259" key="2">
    <source>
        <dbReference type="Pfam" id="PF06114"/>
    </source>
</evidence>
<dbReference type="Proteomes" id="UP000197208">
    <property type="component" value="Unassembled WGS sequence"/>
</dbReference>
<dbReference type="Pfam" id="PF06114">
    <property type="entry name" value="Peptidase_M78"/>
    <property type="match status" value="1"/>
</dbReference>
<dbReference type="PANTHER" id="PTHR43236">
    <property type="entry name" value="ANTITOXIN HIGA1"/>
    <property type="match status" value="1"/>
</dbReference>
<dbReference type="AlphaFoldDB" id="A0A246BIP2"/>
<accession>A0A246BIP2</accession>
<protein>
    <recommendedName>
        <fullName evidence="2">IrrE N-terminal-like domain-containing protein</fullName>
    </recommendedName>
</protein>
<evidence type="ECO:0000256" key="1">
    <source>
        <dbReference type="SAM" id="MobiDB-lite"/>
    </source>
</evidence>